<sequence length="194" mass="22099">MVCDGGTRRNHLRNAGLLTTPYGMEDCYQHLRLSMGGGRSQGQIDFMTEDERNDRSAEEQETQPHPFLCSWLPGMHIYAAAAAGQIWINDGARDIQLMHVASIVEYGMQNPPSYDFEESRGWGFGRDWAESGCRVLAWSPDRSSLVWVWGSKVCIMSFKLDLHAPAIADLWPLMQPVSYHRYVNRFVPRRNPGH</sequence>
<dbReference type="AlphaFoldDB" id="A0AAW1T111"/>
<protein>
    <submittedName>
        <fullName evidence="1">Uncharacterized protein</fullName>
    </submittedName>
</protein>
<keyword evidence="2" id="KW-1185">Reference proteome</keyword>
<evidence type="ECO:0000313" key="1">
    <source>
        <dbReference type="EMBL" id="KAK9862441.1"/>
    </source>
</evidence>
<reference evidence="1 2" key="1">
    <citation type="journal article" date="2024" name="Nat. Commun.">
        <title>Phylogenomics reveals the evolutionary origins of lichenization in chlorophyte algae.</title>
        <authorList>
            <person name="Puginier C."/>
            <person name="Libourel C."/>
            <person name="Otte J."/>
            <person name="Skaloud P."/>
            <person name="Haon M."/>
            <person name="Grisel S."/>
            <person name="Petersen M."/>
            <person name="Berrin J.G."/>
            <person name="Delaux P.M."/>
            <person name="Dal Grande F."/>
            <person name="Keller J."/>
        </authorList>
    </citation>
    <scope>NUCLEOTIDE SEQUENCE [LARGE SCALE GENOMIC DNA]</scope>
    <source>
        <strain evidence="1 2">SAG 2523</strain>
    </source>
</reference>
<evidence type="ECO:0000313" key="2">
    <source>
        <dbReference type="Proteomes" id="UP001485043"/>
    </source>
</evidence>
<gene>
    <name evidence="1" type="ORF">WJX84_010854</name>
</gene>
<organism evidence="1 2">
    <name type="scientific">Apatococcus fuscideae</name>
    <dbReference type="NCBI Taxonomy" id="2026836"/>
    <lineage>
        <taxon>Eukaryota</taxon>
        <taxon>Viridiplantae</taxon>
        <taxon>Chlorophyta</taxon>
        <taxon>core chlorophytes</taxon>
        <taxon>Trebouxiophyceae</taxon>
        <taxon>Chlorellales</taxon>
        <taxon>Chlorellaceae</taxon>
        <taxon>Apatococcus</taxon>
    </lineage>
</organism>
<comment type="caution">
    <text evidence="1">The sequence shown here is derived from an EMBL/GenBank/DDBJ whole genome shotgun (WGS) entry which is preliminary data.</text>
</comment>
<dbReference type="EMBL" id="JALJOV010000606">
    <property type="protein sequence ID" value="KAK9862441.1"/>
    <property type="molecule type" value="Genomic_DNA"/>
</dbReference>
<name>A0AAW1T111_9CHLO</name>
<accession>A0AAW1T111</accession>
<proteinExistence type="predicted"/>
<dbReference type="Proteomes" id="UP001485043">
    <property type="component" value="Unassembled WGS sequence"/>
</dbReference>